<evidence type="ECO:0000313" key="3">
    <source>
        <dbReference type="Proteomes" id="UP000245086"/>
    </source>
</evidence>
<comment type="caution">
    <text evidence="2">The sequence shown here is derived from an EMBL/GenBank/DDBJ whole genome shotgun (WGS) entry which is preliminary data.</text>
</comment>
<dbReference type="OrthoDB" id="5522031at2"/>
<dbReference type="EMBL" id="BFBR01000005">
    <property type="protein sequence ID" value="GBF58170.1"/>
    <property type="molecule type" value="Genomic_DNA"/>
</dbReference>
<feature type="domain" description="Fungal lipase-type" evidence="1">
    <location>
        <begin position="84"/>
        <end position="209"/>
    </location>
</feature>
<reference evidence="2 3" key="1">
    <citation type="journal article" date="2018" name="Genome Announc.">
        <title>Draft Genome Sequence of "Candidatus Phycosocius bacilliformis," an Alphaproteobacterial Ectosymbiont of the Hydrocarbon-Producing Green Alga Botryococcus braunii.</title>
        <authorList>
            <person name="Tanabe Y."/>
            <person name="Yamaguchi H."/>
            <person name="Watanabe M.M."/>
        </authorList>
    </citation>
    <scope>NUCLEOTIDE SEQUENCE [LARGE SCALE GENOMIC DNA]</scope>
    <source>
        <strain evidence="2 3">BOTRYCO-2</strain>
    </source>
</reference>
<dbReference type="Proteomes" id="UP000245086">
    <property type="component" value="Unassembled WGS sequence"/>
</dbReference>
<dbReference type="PANTHER" id="PTHR45856:SF24">
    <property type="entry name" value="FUNGAL LIPASE-LIKE DOMAIN-CONTAINING PROTEIN"/>
    <property type="match status" value="1"/>
</dbReference>
<accession>A0A2P2EAT2</accession>
<proteinExistence type="predicted"/>
<keyword evidence="3" id="KW-1185">Reference proteome</keyword>
<dbReference type="PANTHER" id="PTHR45856">
    <property type="entry name" value="ALPHA/BETA-HYDROLASES SUPERFAMILY PROTEIN"/>
    <property type="match status" value="1"/>
</dbReference>
<evidence type="ECO:0000313" key="2">
    <source>
        <dbReference type="EMBL" id="GBF58170.1"/>
    </source>
</evidence>
<name>A0A2P2EAT2_9PROT</name>
<dbReference type="Gene3D" id="3.40.50.1820">
    <property type="entry name" value="alpha/beta hydrolase"/>
    <property type="match status" value="1"/>
</dbReference>
<protein>
    <recommendedName>
        <fullName evidence="1">Fungal lipase-type domain-containing protein</fullName>
    </recommendedName>
</protein>
<dbReference type="InterPro" id="IPR051218">
    <property type="entry name" value="Sec_MonoDiacylglyc_Lipase"/>
</dbReference>
<dbReference type="GO" id="GO:0006629">
    <property type="term" value="P:lipid metabolic process"/>
    <property type="evidence" value="ECO:0007669"/>
    <property type="project" value="InterPro"/>
</dbReference>
<dbReference type="Pfam" id="PF01764">
    <property type="entry name" value="Lipase_3"/>
    <property type="match status" value="1"/>
</dbReference>
<dbReference type="InterPro" id="IPR029058">
    <property type="entry name" value="AB_hydrolase_fold"/>
</dbReference>
<dbReference type="CDD" id="cd00519">
    <property type="entry name" value="Lipase_3"/>
    <property type="match status" value="1"/>
</dbReference>
<evidence type="ECO:0000259" key="1">
    <source>
        <dbReference type="Pfam" id="PF01764"/>
    </source>
</evidence>
<dbReference type="InterPro" id="IPR002921">
    <property type="entry name" value="Fungal_lipase-type"/>
</dbReference>
<organism evidence="2 3">
    <name type="scientific">Candidatus Phycosocius bacilliformis</name>
    <dbReference type="NCBI Taxonomy" id="1445552"/>
    <lineage>
        <taxon>Bacteria</taxon>
        <taxon>Pseudomonadati</taxon>
        <taxon>Pseudomonadota</taxon>
        <taxon>Alphaproteobacteria</taxon>
        <taxon>Caulobacterales</taxon>
        <taxon>Caulobacterales incertae sedis</taxon>
        <taxon>Candidatus Phycosocius</taxon>
    </lineage>
</organism>
<sequence>MDPQSPPPISPITLGRDEARSLPTWRAAFSERTAELMAKLALLSYETDLEKLTNLLTQGQFTLLASYDEAGSQAFLARANDFVVIAFRGTDSFLDWKTNLMSETVRVDTRLGSVELHKGFKKAYDRIGAQLLEDVNRHVPNNTGLYLTGHSLGGALAQIASTHLERDNLAACYTFGAPRVGDLSFDRLVVCPHYRLVNGWDLVTTLPPPLFTPYRHTGDPRLLTRLGKPIIRRDRSPFVKILHTLAGLISFLFGNPRLLDDHRLEAYIDKIKAARALRGEARVGSMFD</sequence>
<dbReference type="SUPFAM" id="SSF53474">
    <property type="entry name" value="alpha/beta-Hydrolases"/>
    <property type="match status" value="1"/>
</dbReference>
<dbReference type="AlphaFoldDB" id="A0A2P2EAT2"/>
<gene>
    <name evidence="2" type="ORF">PbB2_01842</name>
</gene>